<dbReference type="Pfam" id="PF19054">
    <property type="entry name" value="DUF5753"/>
    <property type="match status" value="1"/>
</dbReference>
<dbReference type="SUPFAM" id="SSF47413">
    <property type="entry name" value="lambda repressor-like DNA-binding domains"/>
    <property type="match status" value="1"/>
</dbReference>
<accession>A0A7Y7BB69</accession>
<dbReference type="GO" id="GO:0003677">
    <property type="term" value="F:DNA binding"/>
    <property type="evidence" value="ECO:0007669"/>
    <property type="project" value="InterPro"/>
</dbReference>
<dbReference type="SMART" id="SM00530">
    <property type="entry name" value="HTH_XRE"/>
    <property type="match status" value="1"/>
</dbReference>
<reference evidence="2 3" key="1">
    <citation type="submission" date="2020-04" db="EMBL/GenBank/DDBJ databases">
        <title>Draft Genome Sequence of Streptomyces morookaense DSM 40503, an 8-azaguanine-producing strain.</title>
        <authorList>
            <person name="Qi J."/>
            <person name="Gao J.-M."/>
        </authorList>
    </citation>
    <scope>NUCLEOTIDE SEQUENCE [LARGE SCALE GENOMIC DNA]</scope>
    <source>
        <strain evidence="2 3">DSM 40503</strain>
    </source>
</reference>
<feature type="domain" description="HTH cro/C1-type" evidence="1">
    <location>
        <begin position="11"/>
        <end position="69"/>
    </location>
</feature>
<keyword evidence="3" id="KW-1185">Reference proteome</keyword>
<dbReference type="PROSITE" id="PS50943">
    <property type="entry name" value="HTH_CROC1"/>
    <property type="match status" value="1"/>
</dbReference>
<dbReference type="InterPro" id="IPR001387">
    <property type="entry name" value="Cro/C1-type_HTH"/>
</dbReference>
<proteinExistence type="predicted"/>
<comment type="caution">
    <text evidence="2">The sequence shown here is derived from an EMBL/GenBank/DDBJ whole genome shotgun (WGS) entry which is preliminary data.</text>
</comment>
<organism evidence="2 3">
    <name type="scientific">Streptomyces morookaense</name>
    <name type="common">Streptoverticillium morookaense</name>
    <dbReference type="NCBI Taxonomy" id="1970"/>
    <lineage>
        <taxon>Bacteria</taxon>
        <taxon>Bacillati</taxon>
        <taxon>Actinomycetota</taxon>
        <taxon>Actinomycetes</taxon>
        <taxon>Kitasatosporales</taxon>
        <taxon>Streptomycetaceae</taxon>
        <taxon>Streptomyces</taxon>
    </lineage>
</organism>
<dbReference type="EMBL" id="JABBXF010000127">
    <property type="protein sequence ID" value="NVK82370.1"/>
    <property type="molecule type" value="Genomic_DNA"/>
</dbReference>
<dbReference type="InterPro" id="IPR010982">
    <property type="entry name" value="Lambda_DNA-bd_dom_sf"/>
</dbReference>
<dbReference type="InterPro" id="IPR043917">
    <property type="entry name" value="DUF5753"/>
</dbReference>
<evidence type="ECO:0000259" key="1">
    <source>
        <dbReference type="PROSITE" id="PS50943"/>
    </source>
</evidence>
<evidence type="ECO:0000313" key="3">
    <source>
        <dbReference type="Proteomes" id="UP000587462"/>
    </source>
</evidence>
<dbReference type="CDD" id="cd00093">
    <property type="entry name" value="HTH_XRE"/>
    <property type="match status" value="1"/>
</dbReference>
<gene>
    <name evidence="2" type="ORF">HG542_32700</name>
</gene>
<protein>
    <submittedName>
        <fullName evidence="2">Helix-turn-helix domain-containing protein</fullName>
    </submittedName>
</protein>
<sequence>MVQRRQLRTELKKARAKAGLTQLEVAARMDWSPSKLIRIEAGQVGVSRNDLLALLTAYGVTGQDKIDYILELARGSRKMPYREYRGLFDKPTMDLLEYEMAASIVRSFEPLLIPGMLQTEEYMRALAVSYAPDIAGNQLDRFVEARQQRQELLERAERPEFFYVLDEAAVRRWIGGPRVMTAQLQHLKDLASRPGISIQVLPFTLGAHPGLRGSFVLLEFDAEMDDILYVENNPLAEPVFSDDTDKTSRFLETFWELERLAPREDLPLLLDRVIQEMNEPAMSSSQDEAESET</sequence>
<evidence type="ECO:0000313" key="2">
    <source>
        <dbReference type="EMBL" id="NVK82370.1"/>
    </source>
</evidence>
<name>A0A7Y7BB69_STRMO</name>
<dbReference type="Pfam" id="PF13560">
    <property type="entry name" value="HTH_31"/>
    <property type="match status" value="1"/>
</dbReference>
<dbReference type="Proteomes" id="UP000587462">
    <property type="component" value="Unassembled WGS sequence"/>
</dbReference>
<dbReference type="RefSeq" id="WP_171087965.1">
    <property type="nucleotide sequence ID" value="NZ_JABBXF010000127.1"/>
</dbReference>
<dbReference type="Gene3D" id="1.10.260.40">
    <property type="entry name" value="lambda repressor-like DNA-binding domains"/>
    <property type="match status" value="1"/>
</dbReference>
<dbReference type="AlphaFoldDB" id="A0A7Y7BB69"/>